<evidence type="ECO:0000259" key="11">
    <source>
        <dbReference type="Pfam" id="PF08264"/>
    </source>
</evidence>
<evidence type="ECO:0000256" key="5">
    <source>
        <dbReference type="ARBA" id="ARBA00022840"/>
    </source>
</evidence>
<dbReference type="GO" id="GO:0005524">
    <property type="term" value="F:ATP binding"/>
    <property type="evidence" value="ECO:0007669"/>
    <property type="project" value="UniProtKB-KW"/>
</dbReference>
<dbReference type="InterPro" id="IPR009008">
    <property type="entry name" value="Val/Leu/Ile-tRNA-synth_edit"/>
</dbReference>
<dbReference type="NCBIfam" id="NF008957">
    <property type="entry name" value="PRK12300.1"/>
    <property type="match status" value="1"/>
</dbReference>
<keyword evidence="4 9" id="KW-0547">Nucleotide-binding</keyword>
<dbReference type="InterPro" id="IPR014729">
    <property type="entry name" value="Rossmann-like_a/b/a_fold"/>
</dbReference>
<evidence type="ECO:0000259" key="10">
    <source>
        <dbReference type="Pfam" id="PF00133"/>
    </source>
</evidence>
<name>A0A9Y1FK77_9ARCH</name>
<evidence type="ECO:0000256" key="2">
    <source>
        <dbReference type="ARBA" id="ARBA00013164"/>
    </source>
</evidence>
<dbReference type="Gene3D" id="3.40.50.620">
    <property type="entry name" value="HUPs"/>
    <property type="match status" value="1"/>
</dbReference>
<dbReference type="NCBIfam" id="TIGR00395">
    <property type="entry name" value="leuS_arch"/>
    <property type="match status" value="1"/>
</dbReference>
<accession>A0A9Y1FK77</accession>
<dbReference type="GO" id="GO:0002161">
    <property type="term" value="F:aminoacyl-tRNA deacylase activity"/>
    <property type="evidence" value="ECO:0007669"/>
    <property type="project" value="InterPro"/>
</dbReference>
<dbReference type="GO" id="GO:0006429">
    <property type="term" value="P:leucyl-tRNA aminoacylation"/>
    <property type="evidence" value="ECO:0007669"/>
    <property type="project" value="UniProtKB-UniRule"/>
</dbReference>
<dbReference type="SUPFAM" id="SSF50677">
    <property type="entry name" value="ValRS/IleRS/LeuRS editing domain"/>
    <property type="match status" value="1"/>
</dbReference>
<organism evidence="12">
    <name type="scientific">Candidatus Heimdallarchaeum aukensis</name>
    <dbReference type="NCBI Taxonomy" id="2876573"/>
    <lineage>
        <taxon>Archaea</taxon>
        <taxon>Promethearchaeati</taxon>
        <taxon>Candidatus Heimdallarchaeota</taxon>
        <taxon>Candidatus Heimdallarchaeia (ex Rinke et al. 2021) (nom. nud.)</taxon>
        <taxon>Candidatus Heimdallarchaeales</taxon>
        <taxon>Candidatus Heimdallarchaeaceae</taxon>
        <taxon>Candidatus Heimdallarchaeum</taxon>
    </lineage>
</organism>
<dbReference type="AlphaFoldDB" id="A0A9Y1FK77"/>
<proteinExistence type="inferred from homology"/>
<dbReference type="SUPFAM" id="SSF47323">
    <property type="entry name" value="Anticodon-binding domain of a subclass of class I aminoacyl-tRNA synthetases"/>
    <property type="match status" value="1"/>
</dbReference>
<dbReference type="InterPro" id="IPR013155">
    <property type="entry name" value="M/V/L/I-tRNA-synth_anticd-bd"/>
</dbReference>
<dbReference type="Proteomes" id="UP001201020">
    <property type="component" value="Chromosome"/>
</dbReference>
<feature type="domain" description="Aminoacyl-tRNA synthetase class Ia" evidence="10">
    <location>
        <begin position="14"/>
        <end position="679"/>
    </location>
</feature>
<evidence type="ECO:0000256" key="1">
    <source>
        <dbReference type="ARBA" id="ARBA00005594"/>
    </source>
</evidence>
<sequence length="978" mass="113638">MTGFLEEIRKIETKWQKRWDEKKIFVGKVDNSKPKYFVTVPYPYASGSLHIGHCRTYNLGDLFARYKRQRGFNVMWPMAYHITGTPVLSVSAKIKEKDEKEWKKYRDYVSIYESDEKKVEEIVSSFVEPMNVAMYFSGKLMEDFKRMGFSIDDTREFTTGDPEYNKFIEWQYKILNEKGYITKGEYPILWCTNCKNAVGEDDIYAGDETKVEVSEFVGIKFKIKNKNTFLVAATFRPETIFGATNVWIHPENTYCEIKIDNENWIVSSESVSKLENQHHKIEVIREFKGRELFDQEVEVPLTGVVIPIYPATFVDTDHATGVVYSVPGHAPYDYAALVDLQKNDEAIKEYSLDEKKLKSITAISLIKLDGYGDFPAVEIYEKMGVQSQEDIEKLEKATQTIYKEEFYSGVMKSNTGEFKGLKVEEAKVAVAKKLKELNLASNIYEISTKARCRCGGKIIAAVIEDQYFLNYGNTEWKELAFKALNKMKIVPEKYRQAFENVFNWLDKRPCVRKRGLGTEFPITKGKGWIIESLSDSVIYMAFYTIIKKIKESKIKPKQLKPILFDHIFLSKHDVETVSKETGISIDSIKKMKSEFEYWYPNDLRHTAIAHISNHLSFTIFHHVAIFPEKYWPQMFSLNEMLNREGEKMGKSKGNVIPIAKIPEKYSVDLTRLHLASVATQESVVDWREVEVNHSKEKLRKFWEFATMVEKSKKVDPQSYSFISKIVIASVKRNMKLAIDAMEQFNPRDYILSGFFDNIREIENYLKISSNLDKKEVQSVIKQTIENMIILMAPVIPHICEEIYERYGNTGFVSLQKINDVVLTEEDTRLALQLKFLTNLMKDIEQIMKLVKSEPKKMIIYIAPQWKNDFYKLAKDSFVEEAFNIGKIMSLVKNHETLNKYMKNIAEEAKLMIKDPTIFRISMLSPEEQLDAIQGYMKIINQKYPEITVETYISETKDIFDPQNKARKARPMKPAILLL</sequence>
<dbReference type="Gene3D" id="1.10.10.720">
    <property type="entry name" value="leucyl-tRNA synthetase"/>
    <property type="match status" value="1"/>
</dbReference>
<evidence type="ECO:0000256" key="7">
    <source>
        <dbReference type="ARBA" id="ARBA00023146"/>
    </source>
</evidence>
<keyword evidence="5 9" id="KW-0067">ATP-binding</keyword>
<keyword evidence="6 9" id="KW-0648">Protein biosynthesis</keyword>
<dbReference type="PANTHER" id="PTHR45794">
    <property type="entry name" value="LEUCYL-TRNA SYNTHETASE"/>
    <property type="match status" value="1"/>
</dbReference>
<dbReference type="Gene3D" id="3.90.740.10">
    <property type="entry name" value="Valyl/Leucyl/Isoleucyl-tRNA synthetase, editing domain"/>
    <property type="match status" value="1"/>
</dbReference>
<feature type="domain" description="Methionyl/Valyl/Leucyl/Isoleucyl-tRNA synthetase anticodon-binding" evidence="11">
    <location>
        <begin position="735"/>
        <end position="855"/>
    </location>
</feature>
<evidence type="ECO:0000256" key="6">
    <source>
        <dbReference type="ARBA" id="ARBA00022917"/>
    </source>
</evidence>
<gene>
    <name evidence="12" type="primary">leuS</name>
    <name evidence="12" type="ORF">K9W45_07020</name>
</gene>
<dbReference type="Pfam" id="PF08264">
    <property type="entry name" value="Anticodon_1"/>
    <property type="match status" value="1"/>
</dbReference>
<dbReference type="EC" id="6.1.1.4" evidence="2 8"/>
<comment type="similarity">
    <text evidence="1 9">Belongs to the class-I aminoacyl-tRNA synthetase family.</text>
</comment>
<evidence type="ECO:0000256" key="8">
    <source>
        <dbReference type="NCBIfam" id="TIGR00395"/>
    </source>
</evidence>
<keyword evidence="7 9" id="KW-0030">Aminoacyl-tRNA synthetase</keyword>
<dbReference type="EMBL" id="CP084166">
    <property type="protein sequence ID" value="UJG39614.1"/>
    <property type="molecule type" value="Genomic_DNA"/>
</dbReference>
<protein>
    <recommendedName>
        <fullName evidence="2 8">Leucine--tRNA ligase</fullName>
        <ecNumber evidence="2 8">6.1.1.4</ecNumber>
    </recommendedName>
</protein>
<dbReference type="InterPro" id="IPR004493">
    <property type="entry name" value="Leu-tRNA-synth_Ia_arc/euk"/>
</dbReference>
<evidence type="ECO:0000256" key="4">
    <source>
        <dbReference type="ARBA" id="ARBA00022741"/>
    </source>
</evidence>
<dbReference type="InterPro" id="IPR002300">
    <property type="entry name" value="aa-tRNA-synth_Ia"/>
</dbReference>
<dbReference type="SUPFAM" id="SSF52374">
    <property type="entry name" value="Nucleotidylyl transferase"/>
    <property type="match status" value="1"/>
</dbReference>
<evidence type="ECO:0000256" key="9">
    <source>
        <dbReference type="RuleBase" id="RU363035"/>
    </source>
</evidence>
<dbReference type="Gene3D" id="3.30.2320.20">
    <property type="entry name" value="Class I aminoacyl-tRNA synthetases (RS)"/>
    <property type="match status" value="1"/>
</dbReference>
<reference evidence="12" key="1">
    <citation type="journal article" date="2022" name="Nat. Microbiol.">
        <title>Unique mobile elements and scalable gene flow at the prokaryote-eukaryote boundary revealed by circularized Asgard archaea genomes.</title>
        <authorList>
            <person name="Wu F."/>
            <person name="Speth D.R."/>
            <person name="Philosof A."/>
            <person name="Cremiere A."/>
            <person name="Narayanan A."/>
            <person name="Barco R.A."/>
            <person name="Connon S.A."/>
            <person name="Amend J.P."/>
            <person name="Antoshechkin I.A."/>
            <person name="Orphan V.J."/>
        </authorList>
    </citation>
    <scope>NUCLEOTIDE SEQUENCE</scope>
    <source>
        <strain evidence="12">PM71</strain>
    </source>
</reference>
<dbReference type="Pfam" id="PF00133">
    <property type="entry name" value="tRNA-synt_1"/>
    <property type="match status" value="1"/>
</dbReference>
<dbReference type="GO" id="GO:0004823">
    <property type="term" value="F:leucine-tRNA ligase activity"/>
    <property type="evidence" value="ECO:0007669"/>
    <property type="project" value="UniProtKB-UniRule"/>
</dbReference>
<dbReference type="PROSITE" id="PS00178">
    <property type="entry name" value="AA_TRNA_LIGASE_I"/>
    <property type="match status" value="1"/>
</dbReference>
<keyword evidence="3 9" id="KW-0436">Ligase</keyword>
<evidence type="ECO:0000256" key="3">
    <source>
        <dbReference type="ARBA" id="ARBA00022598"/>
    </source>
</evidence>
<dbReference type="PANTHER" id="PTHR45794:SF1">
    <property type="entry name" value="LEUCINE--TRNA LIGASE, CYTOPLASMIC"/>
    <property type="match status" value="1"/>
</dbReference>
<dbReference type="Gene3D" id="1.10.730.10">
    <property type="entry name" value="Isoleucyl-tRNA Synthetase, Domain 1"/>
    <property type="match status" value="1"/>
</dbReference>
<dbReference type="InterPro" id="IPR009080">
    <property type="entry name" value="tRNAsynth_Ia_anticodon-bd"/>
</dbReference>
<dbReference type="InterPro" id="IPR001412">
    <property type="entry name" value="aa-tRNA-synth_I_CS"/>
</dbReference>
<evidence type="ECO:0000313" key="12">
    <source>
        <dbReference type="EMBL" id="UJG39614.1"/>
    </source>
</evidence>